<dbReference type="EMBL" id="ABIA03000002">
    <property type="protein sequence ID" value="EDQ33961.1"/>
    <property type="molecule type" value="Genomic_DNA"/>
</dbReference>
<organism evidence="1 2">
    <name type="scientific">Hoeflea phototrophica (strain DSM 17068 / NCIMB 14078 / DFL-43)</name>
    <dbReference type="NCBI Taxonomy" id="411684"/>
    <lineage>
        <taxon>Bacteria</taxon>
        <taxon>Pseudomonadati</taxon>
        <taxon>Pseudomonadota</taxon>
        <taxon>Alphaproteobacteria</taxon>
        <taxon>Hyphomicrobiales</taxon>
        <taxon>Rhizobiaceae</taxon>
        <taxon>Hoeflea</taxon>
    </lineage>
</organism>
<name>A9D4U2_HOEPD</name>
<accession>A9D4U2</accession>
<dbReference type="STRING" id="411684.HPDFL43_05890"/>
<proteinExistence type="predicted"/>
<evidence type="ECO:0000313" key="2">
    <source>
        <dbReference type="Proteomes" id="UP000004291"/>
    </source>
</evidence>
<protein>
    <submittedName>
        <fullName evidence="1">Uncharacterized protein</fullName>
    </submittedName>
</protein>
<keyword evidence="2" id="KW-1185">Reference proteome</keyword>
<evidence type="ECO:0000313" key="1">
    <source>
        <dbReference type="EMBL" id="EDQ33961.1"/>
    </source>
</evidence>
<dbReference type="AlphaFoldDB" id="A9D4U2"/>
<sequence length="264" mass="26768">MTTQITPAGLPPASAANDAHIFVTMLAGFAQGLTMAQVAERVRQIIVDDGNAALDTWVEVVAQIKDNEDGLASLVAAVASKLDLDGANIGAGAGTLLTALGFSAFVQGLNGVADAAAFRTGIGLDFSGALVRLSANATIVNSTATAIAWSTELEDAGGWWTGGAPSRLTVPAGISRVRVKANIRWDTVAAGVRSLEIYKNGAAFAGGGAVVSDGSGSGSTQQVCSAPIAVSPGDYFQALVTHTRGSDLSVLNSSQTFFSIEAVR</sequence>
<reference evidence="1 2" key="2">
    <citation type="submission" date="2012-06" db="EMBL/GenBank/DDBJ databases">
        <authorList>
            <person name="Fiebig A."/>
        </authorList>
    </citation>
    <scope>NUCLEOTIDE SEQUENCE [LARGE SCALE GENOMIC DNA]</scope>
    <source>
        <strain evidence="1 2">DFL-43</strain>
    </source>
</reference>
<comment type="caution">
    <text evidence="1">The sequence shown here is derived from an EMBL/GenBank/DDBJ whole genome shotgun (WGS) entry which is preliminary data.</text>
</comment>
<dbReference type="Proteomes" id="UP000004291">
    <property type="component" value="Chromosome"/>
</dbReference>
<dbReference type="RefSeq" id="WP_007196967.1">
    <property type="nucleotide sequence ID" value="NZ_CM002917.1"/>
</dbReference>
<dbReference type="HOGENOM" id="CLU_1052800_0_0_5"/>
<gene>
    <name evidence="1" type="ORF">HPDFL43_05890</name>
</gene>
<reference evidence="1 2" key="1">
    <citation type="submission" date="2007-10" db="EMBL/GenBank/DDBJ databases">
        <authorList>
            <person name="Wagner-Dobler I."/>
            <person name="Ferriera S."/>
            <person name="Johnson J."/>
            <person name="Kravitz S."/>
            <person name="Beeson K."/>
            <person name="Sutton G."/>
            <person name="Rogers Y.-H."/>
            <person name="Friedman R."/>
            <person name="Frazier M."/>
            <person name="Venter J.C."/>
        </authorList>
    </citation>
    <scope>NUCLEOTIDE SEQUENCE [LARGE SCALE GENOMIC DNA]</scope>
    <source>
        <strain evidence="1 2">DFL-43</strain>
    </source>
</reference>
<dbReference type="OrthoDB" id="8477235at2"/>